<evidence type="ECO:0000313" key="12">
    <source>
        <dbReference type="Proteomes" id="UP000178943"/>
    </source>
</evidence>
<dbReference type="AlphaFoldDB" id="A0A1F5VVK7"/>
<evidence type="ECO:0000256" key="8">
    <source>
        <dbReference type="ARBA" id="ARBA00022840"/>
    </source>
</evidence>
<keyword evidence="11" id="KW-0808">Transferase</keyword>
<keyword evidence="9" id="KW-0460">Magnesium</keyword>
<comment type="similarity">
    <text evidence="2">Belongs to the TsaE family.</text>
</comment>
<keyword evidence="4" id="KW-0963">Cytoplasm</keyword>
<sequence>MLTANEKILLYGELGSGKTLFIKGLAAGFGMLNYNEVSSPSFVLIKEYHIKTVILYHVDLYRIADNDEYFYKDIDELIRSDDLVAIEWAEKLKETAFPHIKIHLEYLNETSRLITITQLH</sequence>
<keyword evidence="7" id="KW-0547">Nucleotide-binding</keyword>
<keyword evidence="6" id="KW-0479">Metal-binding</keyword>
<keyword evidence="5" id="KW-0819">tRNA processing</keyword>
<evidence type="ECO:0000256" key="3">
    <source>
        <dbReference type="ARBA" id="ARBA00019010"/>
    </source>
</evidence>
<proteinExistence type="inferred from homology"/>
<evidence type="ECO:0000256" key="10">
    <source>
        <dbReference type="ARBA" id="ARBA00032441"/>
    </source>
</evidence>
<dbReference type="PANTHER" id="PTHR33540:SF2">
    <property type="entry name" value="TRNA THREONYLCARBAMOYLADENOSINE BIOSYNTHESIS PROTEIN TSAE"/>
    <property type="match status" value="1"/>
</dbReference>
<gene>
    <name evidence="11" type="ORF">A2Y62_18215</name>
</gene>
<evidence type="ECO:0000256" key="4">
    <source>
        <dbReference type="ARBA" id="ARBA00022490"/>
    </source>
</evidence>
<dbReference type="GO" id="GO:0046872">
    <property type="term" value="F:metal ion binding"/>
    <property type="evidence" value="ECO:0007669"/>
    <property type="project" value="UniProtKB-KW"/>
</dbReference>
<dbReference type="Proteomes" id="UP000178943">
    <property type="component" value="Unassembled WGS sequence"/>
</dbReference>
<evidence type="ECO:0000256" key="1">
    <source>
        <dbReference type="ARBA" id="ARBA00004496"/>
    </source>
</evidence>
<dbReference type="InterPro" id="IPR003442">
    <property type="entry name" value="T6A_TsaE"/>
</dbReference>
<dbReference type="NCBIfam" id="TIGR00150">
    <property type="entry name" value="T6A_YjeE"/>
    <property type="match status" value="1"/>
</dbReference>
<dbReference type="Pfam" id="PF02367">
    <property type="entry name" value="TsaE"/>
    <property type="match status" value="1"/>
</dbReference>
<comment type="caution">
    <text evidence="11">The sequence shown here is derived from an EMBL/GenBank/DDBJ whole genome shotgun (WGS) entry which is preliminary data.</text>
</comment>
<dbReference type="PANTHER" id="PTHR33540">
    <property type="entry name" value="TRNA THREONYLCARBAMOYLADENOSINE BIOSYNTHESIS PROTEIN TSAE"/>
    <property type="match status" value="1"/>
</dbReference>
<evidence type="ECO:0000256" key="9">
    <source>
        <dbReference type="ARBA" id="ARBA00022842"/>
    </source>
</evidence>
<comment type="subcellular location">
    <subcellularLocation>
        <location evidence="1">Cytoplasm</location>
    </subcellularLocation>
</comment>
<dbReference type="STRING" id="1817863.A2Y62_18215"/>
<dbReference type="GO" id="GO:0002949">
    <property type="term" value="P:tRNA threonylcarbamoyladenosine modification"/>
    <property type="evidence" value="ECO:0007669"/>
    <property type="project" value="InterPro"/>
</dbReference>
<evidence type="ECO:0000313" key="11">
    <source>
        <dbReference type="EMBL" id="OGF67435.1"/>
    </source>
</evidence>
<reference evidence="11 12" key="1">
    <citation type="journal article" date="2016" name="Nat. Commun.">
        <title>Thousands of microbial genomes shed light on interconnected biogeochemical processes in an aquifer system.</title>
        <authorList>
            <person name="Anantharaman K."/>
            <person name="Brown C.T."/>
            <person name="Hug L.A."/>
            <person name="Sharon I."/>
            <person name="Castelle C.J."/>
            <person name="Probst A.J."/>
            <person name="Thomas B.C."/>
            <person name="Singh A."/>
            <person name="Wilkins M.J."/>
            <person name="Karaoz U."/>
            <person name="Brodie E.L."/>
            <person name="Williams K.H."/>
            <person name="Hubbard S.S."/>
            <person name="Banfield J.F."/>
        </authorList>
    </citation>
    <scope>NUCLEOTIDE SEQUENCE [LARGE SCALE GENOMIC DNA]</scope>
</reference>
<evidence type="ECO:0000256" key="5">
    <source>
        <dbReference type="ARBA" id="ARBA00022694"/>
    </source>
</evidence>
<dbReference type="InterPro" id="IPR027417">
    <property type="entry name" value="P-loop_NTPase"/>
</dbReference>
<dbReference type="GO" id="GO:0005737">
    <property type="term" value="C:cytoplasm"/>
    <property type="evidence" value="ECO:0007669"/>
    <property type="project" value="UniProtKB-SubCell"/>
</dbReference>
<evidence type="ECO:0000256" key="6">
    <source>
        <dbReference type="ARBA" id="ARBA00022723"/>
    </source>
</evidence>
<dbReference type="EMBL" id="MFGW01000052">
    <property type="protein sequence ID" value="OGF67435.1"/>
    <property type="molecule type" value="Genomic_DNA"/>
</dbReference>
<dbReference type="Gene3D" id="3.40.50.300">
    <property type="entry name" value="P-loop containing nucleotide triphosphate hydrolases"/>
    <property type="match status" value="1"/>
</dbReference>
<name>A0A1F5VVK7_9BACT</name>
<evidence type="ECO:0000256" key="7">
    <source>
        <dbReference type="ARBA" id="ARBA00022741"/>
    </source>
</evidence>
<dbReference type="GO" id="GO:0005524">
    <property type="term" value="F:ATP binding"/>
    <property type="evidence" value="ECO:0007669"/>
    <property type="project" value="UniProtKB-KW"/>
</dbReference>
<evidence type="ECO:0000256" key="2">
    <source>
        <dbReference type="ARBA" id="ARBA00007599"/>
    </source>
</evidence>
<accession>A0A1F5VVK7</accession>
<dbReference type="GO" id="GO:0016740">
    <property type="term" value="F:transferase activity"/>
    <property type="evidence" value="ECO:0007669"/>
    <property type="project" value="UniProtKB-KW"/>
</dbReference>
<keyword evidence="8" id="KW-0067">ATP-binding</keyword>
<organism evidence="11 12">
    <name type="scientific">Candidatus Fischerbacteria bacterium RBG_13_37_8</name>
    <dbReference type="NCBI Taxonomy" id="1817863"/>
    <lineage>
        <taxon>Bacteria</taxon>
        <taxon>Candidatus Fischeribacteriota</taxon>
    </lineage>
</organism>
<dbReference type="SUPFAM" id="SSF52540">
    <property type="entry name" value="P-loop containing nucleoside triphosphate hydrolases"/>
    <property type="match status" value="1"/>
</dbReference>
<protein>
    <recommendedName>
        <fullName evidence="3">tRNA threonylcarbamoyladenosine biosynthesis protein TsaE</fullName>
    </recommendedName>
    <alternativeName>
        <fullName evidence="10">t(6)A37 threonylcarbamoyladenosine biosynthesis protein TsaE</fullName>
    </alternativeName>
</protein>